<proteinExistence type="predicted"/>
<evidence type="ECO:0008006" key="3">
    <source>
        <dbReference type="Google" id="ProtNLM"/>
    </source>
</evidence>
<dbReference type="Proteomes" id="UP001597510">
    <property type="component" value="Unassembled WGS sequence"/>
</dbReference>
<dbReference type="EMBL" id="JBHULC010000033">
    <property type="protein sequence ID" value="MFD2523311.1"/>
    <property type="molecule type" value="Genomic_DNA"/>
</dbReference>
<protein>
    <recommendedName>
        <fullName evidence="3">RHS repeat protein</fullName>
    </recommendedName>
</protein>
<reference evidence="2" key="1">
    <citation type="journal article" date="2019" name="Int. J. Syst. Evol. Microbiol.">
        <title>The Global Catalogue of Microorganisms (GCM) 10K type strain sequencing project: providing services to taxonomists for standard genome sequencing and annotation.</title>
        <authorList>
            <consortium name="The Broad Institute Genomics Platform"/>
            <consortium name="The Broad Institute Genome Sequencing Center for Infectious Disease"/>
            <person name="Wu L."/>
            <person name="Ma J."/>
        </authorList>
    </citation>
    <scope>NUCLEOTIDE SEQUENCE [LARGE SCALE GENOMIC DNA]</scope>
    <source>
        <strain evidence="2">KCTC 52344</strain>
    </source>
</reference>
<evidence type="ECO:0000313" key="1">
    <source>
        <dbReference type="EMBL" id="MFD2523311.1"/>
    </source>
</evidence>
<comment type="caution">
    <text evidence="1">The sequence shown here is derived from an EMBL/GenBank/DDBJ whole genome shotgun (WGS) entry which is preliminary data.</text>
</comment>
<organism evidence="1 2">
    <name type="scientific">Emticicia soli</name>
    <dbReference type="NCBI Taxonomy" id="2027878"/>
    <lineage>
        <taxon>Bacteria</taxon>
        <taxon>Pseudomonadati</taxon>
        <taxon>Bacteroidota</taxon>
        <taxon>Cytophagia</taxon>
        <taxon>Cytophagales</taxon>
        <taxon>Leadbetterellaceae</taxon>
        <taxon>Emticicia</taxon>
    </lineage>
</organism>
<gene>
    <name evidence="1" type="ORF">ACFSR2_20605</name>
</gene>
<keyword evidence="2" id="KW-1185">Reference proteome</keyword>
<dbReference type="RefSeq" id="WP_340240690.1">
    <property type="nucleotide sequence ID" value="NZ_JBBEWC010000024.1"/>
</dbReference>
<evidence type="ECO:0000313" key="2">
    <source>
        <dbReference type="Proteomes" id="UP001597510"/>
    </source>
</evidence>
<dbReference type="Gene3D" id="2.180.10.10">
    <property type="entry name" value="RHS repeat-associated core"/>
    <property type="match status" value="1"/>
</dbReference>
<sequence>MKKIISVLLLLNFVFACKPKSEELAPVAETGCRQLLYKETNYNGAVIANDVYTYNTAKKLIEFKSVEMLEKYEYNAKGLRVKKSISRLSTMNKEAEEEYLYNDKDQLIKEIKRWIDAGSGSSTEDYLLYEYHNNGKLKKKEYYVHSEGGLYTRVEYNEQGLRILEEGPKGRINKFEYNASGKVIRTIEYLPAPNNITVDQTVEYNAKNLPVKVTTKVDNVIVGYANYEYNNKDQETSLISTTAKGELNSKKITEYTGENYSVKNYNYKNELTDKTDYEFSDKRIMKKSYYRKDVFQYSNTYTYDASGNMIRDEMKVNYQANPVIKEWAYACD</sequence>
<accession>A0ABW5JER9</accession>
<dbReference type="PROSITE" id="PS51257">
    <property type="entry name" value="PROKAR_LIPOPROTEIN"/>
    <property type="match status" value="1"/>
</dbReference>
<name>A0ABW5JER9_9BACT</name>